<dbReference type="AlphaFoldDB" id="A0A381Y1C2"/>
<dbReference type="Gene3D" id="2.60.120.10">
    <property type="entry name" value="Jelly Rolls"/>
    <property type="match status" value="1"/>
</dbReference>
<gene>
    <name evidence="1" type="ORF">METZ01_LOCUS123315</name>
</gene>
<reference evidence="1" key="1">
    <citation type="submission" date="2018-05" db="EMBL/GenBank/DDBJ databases">
        <authorList>
            <person name="Lanie J.A."/>
            <person name="Ng W.-L."/>
            <person name="Kazmierczak K.M."/>
            <person name="Andrzejewski T.M."/>
            <person name="Davidsen T.M."/>
            <person name="Wayne K.J."/>
            <person name="Tettelin H."/>
            <person name="Glass J.I."/>
            <person name="Rusch D."/>
            <person name="Podicherti R."/>
            <person name="Tsui H.-C.T."/>
            <person name="Winkler M.E."/>
        </authorList>
    </citation>
    <scope>NUCLEOTIDE SEQUENCE</scope>
</reference>
<name>A0A381Y1C2_9ZZZZ</name>
<dbReference type="InterPro" id="IPR014710">
    <property type="entry name" value="RmlC-like_jellyroll"/>
</dbReference>
<dbReference type="EMBL" id="UINC01017037">
    <property type="protein sequence ID" value="SVA70461.1"/>
    <property type="molecule type" value="Genomic_DNA"/>
</dbReference>
<organism evidence="1">
    <name type="scientific">marine metagenome</name>
    <dbReference type="NCBI Taxonomy" id="408172"/>
    <lineage>
        <taxon>unclassified sequences</taxon>
        <taxon>metagenomes</taxon>
        <taxon>ecological metagenomes</taxon>
    </lineage>
</organism>
<evidence type="ECO:0000313" key="1">
    <source>
        <dbReference type="EMBL" id="SVA70461.1"/>
    </source>
</evidence>
<feature type="non-terminal residue" evidence="1">
    <location>
        <position position="86"/>
    </location>
</feature>
<sequence>MKLSGNFDVGGVVAKEDERYKVADNTALNNLVVSSTDLNPGHSTSGHKHDGQEEVYLFIEGNGRMCLTFPDGNKDEFVVNKGDIIL</sequence>
<evidence type="ECO:0008006" key="2">
    <source>
        <dbReference type="Google" id="ProtNLM"/>
    </source>
</evidence>
<protein>
    <recommendedName>
        <fullName evidence="2">Cupin 2 conserved barrel domain-containing protein</fullName>
    </recommendedName>
</protein>
<proteinExistence type="predicted"/>
<accession>A0A381Y1C2</accession>
<dbReference type="InterPro" id="IPR011051">
    <property type="entry name" value="RmlC_Cupin_sf"/>
</dbReference>
<dbReference type="SUPFAM" id="SSF51182">
    <property type="entry name" value="RmlC-like cupins"/>
    <property type="match status" value="1"/>
</dbReference>